<keyword evidence="3" id="KW-0238">DNA-binding</keyword>
<evidence type="ECO:0000259" key="5">
    <source>
        <dbReference type="PROSITE" id="PS50931"/>
    </source>
</evidence>
<evidence type="ECO:0000313" key="7">
    <source>
        <dbReference type="Proteomes" id="UP000185999"/>
    </source>
</evidence>
<keyword evidence="4" id="KW-0804">Transcription</keyword>
<dbReference type="GO" id="GO:0003700">
    <property type="term" value="F:DNA-binding transcription factor activity"/>
    <property type="evidence" value="ECO:0007669"/>
    <property type="project" value="InterPro"/>
</dbReference>
<sequence length="296" mass="32682">MTTHVTLEQWQALIAVVDNGGYAPAAEALNKSQSSISYAIQKLESGLNIRAFKIEGRKAVLTSAGQTLYRRAKVLLEEAEQMETMARGFATGKEAEIKIAMDTLFPDYVLLAALQTFITDNPMIRIELKETVLSGSDESLLRKEADIVISGHVPPGFLGDPLIQVAFRAVAAPTHPLHQLARTLDYQDLRLHRQLVVKDSGSRGQDAGWLGAEQRLTLSHSNTSIRCAVMGLGYAWFPLLKIQNELNQGLLKPLELASGAERLVELYLIYREGSYARPATKQLGELIRDNVKKAML</sequence>
<gene>
    <name evidence="6" type="ORF">SAMN05421760_11277</name>
</gene>
<dbReference type="PANTHER" id="PTHR30126">
    <property type="entry name" value="HTH-TYPE TRANSCRIPTIONAL REGULATOR"/>
    <property type="match status" value="1"/>
</dbReference>
<dbReference type="Gene3D" id="1.10.10.10">
    <property type="entry name" value="Winged helix-like DNA-binding domain superfamily/Winged helix DNA-binding domain"/>
    <property type="match status" value="1"/>
</dbReference>
<evidence type="ECO:0000256" key="4">
    <source>
        <dbReference type="ARBA" id="ARBA00023163"/>
    </source>
</evidence>
<dbReference type="PROSITE" id="PS50931">
    <property type="entry name" value="HTH_LYSR"/>
    <property type="match status" value="1"/>
</dbReference>
<dbReference type="Proteomes" id="UP000185999">
    <property type="component" value="Unassembled WGS sequence"/>
</dbReference>
<proteinExistence type="inferred from homology"/>
<feature type="domain" description="HTH lysR-type" evidence="5">
    <location>
        <begin position="5"/>
        <end position="62"/>
    </location>
</feature>
<organism evidence="6 7">
    <name type="scientific">Neptunomonas antarctica</name>
    <dbReference type="NCBI Taxonomy" id="619304"/>
    <lineage>
        <taxon>Bacteria</taxon>
        <taxon>Pseudomonadati</taxon>
        <taxon>Pseudomonadota</taxon>
        <taxon>Gammaproteobacteria</taxon>
        <taxon>Oceanospirillales</taxon>
        <taxon>Oceanospirillaceae</taxon>
        <taxon>Neptunomonas</taxon>
    </lineage>
</organism>
<dbReference type="STRING" id="619304.SAMN05421760_11277"/>
<evidence type="ECO:0000256" key="2">
    <source>
        <dbReference type="ARBA" id="ARBA00023015"/>
    </source>
</evidence>
<dbReference type="Pfam" id="PF00126">
    <property type="entry name" value="HTH_1"/>
    <property type="match status" value="1"/>
</dbReference>
<dbReference type="GO" id="GO:0000976">
    <property type="term" value="F:transcription cis-regulatory region binding"/>
    <property type="evidence" value="ECO:0007669"/>
    <property type="project" value="TreeGrafter"/>
</dbReference>
<evidence type="ECO:0000256" key="3">
    <source>
        <dbReference type="ARBA" id="ARBA00023125"/>
    </source>
</evidence>
<dbReference type="RefSeq" id="WP_054341997.1">
    <property type="nucleotide sequence ID" value="NZ_FTOE01000012.1"/>
</dbReference>
<dbReference type="SUPFAM" id="SSF46785">
    <property type="entry name" value="Winged helix' DNA-binding domain"/>
    <property type="match status" value="1"/>
</dbReference>
<dbReference type="Pfam" id="PF03466">
    <property type="entry name" value="LysR_substrate"/>
    <property type="match status" value="1"/>
</dbReference>
<dbReference type="InterPro" id="IPR005119">
    <property type="entry name" value="LysR_subst-bd"/>
</dbReference>
<dbReference type="InterPro" id="IPR036390">
    <property type="entry name" value="WH_DNA-bd_sf"/>
</dbReference>
<dbReference type="EMBL" id="FTOE01000012">
    <property type="protein sequence ID" value="SIT04960.1"/>
    <property type="molecule type" value="Genomic_DNA"/>
</dbReference>
<dbReference type="OrthoDB" id="6988449at2"/>
<evidence type="ECO:0000256" key="1">
    <source>
        <dbReference type="ARBA" id="ARBA00009437"/>
    </source>
</evidence>
<comment type="similarity">
    <text evidence="1">Belongs to the LysR transcriptional regulatory family.</text>
</comment>
<protein>
    <submittedName>
        <fullName evidence="6">Transcriptional regulator, LysR family</fullName>
    </submittedName>
</protein>
<dbReference type="Gene3D" id="3.40.190.290">
    <property type="match status" value="1"/>
</dbReference>
<dbReference type="PANTHER" id="PTHR30126:SF88">
    <property type="entry name" value="TRANSCRIPTIONAL REGULATOR-RELATED"/>
    <property type="match status" value="1"/>
</dbReference>
<dbReference type="AlphaFoldDB" id="A0A1N7P345"/>
<dbReference type="InterPro" id="IPR000847">
    <property type="entry name" value="LysR_HTH_N"/>
</dbReference>
<name>A0A1N7P345_9GAMM</name>
<dbReference type="SUPFAM" id="SSF53850">
    <property type="entry name" value="Periplasmic binding protein-like II"/>
    <property type="match status" value="1"/>
</dbReference>
<keyword evidence="2" id="KW-0805">Transcription regulation</keyword>
<keyword evidence="7" id="KW-1185">Reference proteome</keyword>
<accession>A0A1N7P345</accession>
<evidence type="ECO:0000313" key="6">
    <source>
        <dbReference type="EMBL" id="SIT04960.1"/>
    </source>
</evidence>
<reference evidence="7" key="1">
    <citation type="submission" date="2017-01" db="EMBL/GenBank/DDBJ databases">
        <authorList>
            <person name="Varghese N."/>
            <person name="Submissions S."/>
        </authorList>
    </citation>
    <scope>NUCLEOTIDE SEQUENCE [LARGE SCALE GENOMIC DNA]</scope>
    <source>
        <strain evidence="7">DSM 22306</strain>
    </source>
</reference>
<dbReference type="InterPro" id="IPR036388">
    <property type="entry name" value="WH-like_DNA-bd_sf"/>
</dbReference>